<dbReference type="VEuPathDB" id="AmoebaDB:EIN_376290"/>
<keyword evidence="1" id="KW-1133">Transmembrane helix</keyword>
<protein>
    <submittedName>
        <fullName evidence="2">Uncharacterized protein</fullName>
    </submittedName>
</protein>
<dbReference type="EMBL" id="KB207268">
    <property type="protein sequence ID" value="ELP83474.1"/>
    <property type="molecule type" value="Genomic_DNA"/>
</dbReference>
<dbReference type="RefSeq" id="XP_004182820.1">
    <property type="nucleotide sequence ID" value="XM_004182772.1"/>
</dbReference>
<name>A0A0A1TU78_ENTIV</name>
<feature type="transmembrane region" description="Helical" evidence="1">
    <location>
        <begin position="348"/>
        <end position="370"/>
    </location>
</feature>
<accession>A0A0A1TU78</accession>
<dbReference type="AlphaFoldDB" id="A0A0A1TU78"/>
<dbReference type="OMA" id="CCINVET"/>
<gene>
    <name evidence="2" type="ORF">EIN_376290</name>
</gene>
<evidence type="ECO:0000313" key="3">
    <source>
        <dbReference type="Proteomes" id="UP000014680"/>
    </source>
</evidence>
<organism evidence="2 3">
    <name type="scientific">Entamoeba invadens IP1</name>
    <dbReference type="NCBI Taxonomy" id="370355"/>
    <lineage>
        <taxon>Eukaryota</taxon>
        <taxon>Amoebozoa</taxon>
        <taxon>Evosea</taxon>
        <taxon>Archamoebae</taxon>
        <taxon>Mastigamoebida</taxon>
        <taxon>Entamoebidae</taxon>
        <taxon>Entamoeba</taxon>
    </lineage>
</organism>
<dbReference type="GeneID" id="14882484"/>
<proteinExistence type="predicted"/>
<keyword evidence="3" id="KW-1185">Reference proteome</keyword>
<feature type="non-terminal residue" evidence="2">
    <location>
        <position position="566"/>
    </location>
</feature>
<dbReference type="Proteomes" id="UP000014680">
    <property type="component" value="Unassembled WGS sequence"/>
</dbReference>
<evidence type="ECO:0000256" key="1">
    <source>
        <dbReference type="SAM" id="Phobius"/>
    </source>
</evidence>
<dbReference type="KEGG" id="eiv:EIN_376290"/>
<evidence type="ECO:0000313" key="2">
    <source>
        <dbReference type="EMBL" id="ELP83474.1"/>
    </source>
</evidence>
<keyword evidence="1" id="KW-0472">Membrane</keyword>
<dbReference type="OrthoDB" id="25180at2759"/>
<reference evidence="2 3" key="1">
    <citation type="submission" date="2012-10" db="EMBL/GenBank/DDBJ databases">
        <authorList>
            <person name="Zafar N."/>
            <person name="Inman J."/>
            <person name="Hall N."/>
            <person name="Lorenzi H."/>
            <person name="Caler E."/>
        </authorList>
    </citation>
    <scope>NUCLEOTIDE SEQUENCE [LARGE SCALE GENOMIC DNA]</scope>
    <source>
        <strain evidence="2 3">IP1</strain>
    </source>
</reference>
<sequence length="566" mass="62531">MSHLNDDKNTYYIQGVIPGSNISGMDFVITTRDGVSRPNMVQSNSTVIIIHNKVFETYNISGIPPYQMSSEKHDFMDTDTDVTLVHRSIQDDIIFLCNNSKLNMYNVLMQYQSGSNINCGSSLSGGDNMIAVKGNDSITRLYWLSKTLSLSFYAQVKYPNSTTINNDPIRMNKFNVLYAPITDSNKVQVNSPNDFYKNEENLVVPFYSSNYSNAFYNTLGSQLVYTYGSLVLIGTPFASSNSLTNNGGARLYFDYYLSAEPVRFKLITTFAGGDVSNTFTGWSVGMRSGYVFIGGAVNSTNKGVDINSIMINVTNILVNYCVGSVCACPSGYIFVDGDCLSSLDTSHMILTVCCIGVGVFIYIVILIVLLDGYYEALSDTGASTMTFTVSPSDFMLQGKVCEEQTVHLYITNTTSESETFSVRCEKCCLQVTTNEIVVPARTTEECSFNIIPMSTRVSAYLFIGTDIINEVKIEAKFQSHEDLDVECSEYLLLFTGDDVNILQSPPLSLDLSRKVLDRLSQTKSAHNLVQVKKCSIHPNFVIAAEKCRVVVLSDDILKVFKGTALG</sequence>
<keyword evidence="1" id="KW-0812">Transmembrane</keyword>